<dbReference type="InterPro" id="IPR028098">
    <property type="entry name" value="Glyco_trans_4-like_N"/>
</dbReference>
<dbReference type="EMBL" id="PGTK01000001">
    <property type="protein sequence ID" value="PJF32287.1"/>
    <property type="molecule type" value="Genomic_DNA"/>
</dbReference>
<dbReference type="PANTHER" id="PTHR12526:SF630">
    <property type="entry name" value="GLYCOSYLTRANSFERASE"/>
    <property type="match status" value="1"/>
</dbReference>
<gene>
    <name evidence="3" type="ORF">CUN51_01270</name>
</gene>
<dbReference type="Proteomes" id="UP000228921">
    <property type="component" value="Unassembled WGS sequence"/>
</dbReference>
<dbReference type="AlphaFoldDB" id="A0A2M8P410"/>
<evidence type="ECO:0008006" key="5">
    <source>
        <dbReference type="Google" id="ProtNLM"/>
    </source>
</evidence>
<evidence type="ECO:0000259" key="1">
    <source>
        <dbReference type="Pfam" id="PF00534"/>
    </source>
</evidence>
<comment type="caution">
    <text evidence="3">The sequence shown here is derived from an EMBL/GenBank/DDBJ whole genome shotgun (WGS) entry which is preliminary data.</text>
</comment>
<dbReference type="InterPro" id="IPR001296">
    <property type="entry name" value="Glyco_trans_1"/>
</dbReference>
<dbReference type="PANTHER" id="PTHR12526">
    <property type="entry name" value="GLYCOSYLTRANSFERASE"/>
    <property type="match status" value="1"/>
</dbReference>
<reference evidence="3 4" key="1">
    <citation type="submission" date="2017-11" db="EMBL/GenBank/DDBJ databases">
        <title>Evolution of Phototrophy in the Chloroflexi Phylum Driven by Horizontal Gene Transfer.</title>
        <authorList>
            <person name="Ward L.M."/>
            <person name="Hemp J."/>
            <person name="Shih P.M."/>
            <person name="Mcglynn S.E."/>
            <person name="Fischer W."/>
        </authorList>
    </citation>
    <scope>NUCLEOTIDE SEQUENCE [LARGE SCALE GENOMIC DNA]</scope>
    <source>
        <strain evidence="3">CP2_2F</strain>
    </source>
</reference>
<evidence type="ECO:0000313" key="3">
    <source>
        <dbReference type="EMBL" id="PJF32287.1"/>
    </source>
</evidence>
<dbReference type="CDD" id="cd03801">
    <property type="entry name" value="GT4_PimA-like"/>
    <property type="match status" value="1"/>
</dbReference>
<dbReference type="SUPFAM" id="SSF53756">
    <property type="entry name" value="UDP-Glycosyltransferase/glycogen phosphorylase"/>
    <property type="match status" value="1"/>
</dbReference>
<proteinExistence type="predicted"/>
<accession>A0A2M8P410</accession>
<dbReference type="Pfam" id="PF00534">
    <property type="entry name" value="Glycos_transf_1"/>
    <property type="match status" value="1"/>
</dbReference>
<evidence type="ECO:0000259" key="2">
    <source>
        <dbReference type="Pfam" id="PF13439"/>
    </source>
</evidence>
<feature type="domain" description="Glycosyl transferase family 1" evidence="1">
    <location>
        <begin position="175"/>
        <end position="344"/>
    </location>
</feature>
<protein>
    <recommendedName>
        <fullName evidence="5">Glycosyltransferase family 1 protein</fullName>
    </recommendedName>
</protein>
<evidence type="ECO:0000313" key="4">
    <source>
        <dbReference type="Proteomes" id="UP000228921"/>
    </source>
</evidence>
<dbReference type="GO" id="GO:0016757">
    <property type="term" value="F:glycosyltransferase activity"/>
    <property type="evidence" value="ECO:0007669"/>
    <property type="project" value="InterPro"/>
</dbReference>
<organism evidence="3 4">
    <name type="scientific">Candidatus Thermofonsia Clade 1 bacterium</name>
    <dbReference type="NCBI Taxonomy" id="2364210"/>
    <lineage>
        <taxon>Bacteria</taxon>
        <taxon>Bacillati</taxon>
        <taxon>Chloroflexota</taxon>
        <taxon>Candidatus Thermofontia</taxon>
        <taxon>Candidatus Thermofonsia Clade 1</taxon>
    </lineage>
</organism>
<dbReference type="Pfam" id="PF13439">
    <property type="entry name" value="Glyco_transf_4"/>
    <property type="match status" value="1"/>
</dbReference>
<dbReference type="Gene3D" id="3.40.50.2000">
    <property type="entry name" value="Glycogen Phosphorylase B"/>
    <property type="match status" value="2"/>
</dbReference>
<sequence>MHIALIATDPTETHGWSRHAYDLISALAAHGVQLTLITSRHAASLDLPNTTIRRLLPSLTAPPRLLTPRLIAANWAVGRTAHHADLLHVLAEPYTLAALTARKPLVVTAHGTYLPLTAQMRLFGALYRRVYRHAAIICVSRYTEQRVRAVLPHAQTRVIPNGVNLARFAQPVTLSAPKRAPTVLSVGQIKARKGFLEIVEAMALVRAQIPEAQAVFIGETKGDPQYVAQLEARIAALGLQDAVHVLGRLPEPELKAWYAAADIFALHSLNQGQSFEGFGLVYLEASAAGLPVIGTRDCGAEDAIREGETGFLVPQGDVPSLSEAIIRLLRDPDLRRRLGANGQKFAAQHTWEAAARQVLACYEQILTDTKSRRR</sequence>
<name>A0A2M8P410_9CHLR</name>
<feature type="domain" description="Glycosyltransferase subfamily 4-like N-terminal" evidence="2">
    <location>
        <begin position="15"/>
        <end position="167"/>
    </location>
</feature>